<accession>A0A9W6CVU6</accession>
<dbReference type="InterPro" id="IPR022399">
    <property type="entry name" value="TadA-like_ATPase"/>
</dbReference>
<dbReference type="Pfam" id="PF00437">
    <property type="entry name" value="T2SSE"/>
    <property type="match status" value="1"/>
</dbReference>
<comment type="similarity">
    <text evidence="1">Belongs to the GSP E family.</text>
</comment>
<reference evidence="4" key="1">
    <citation type="submission" date="2022-12" db="EMBL/GenBank/DDBJ databases">
        <title>Reference genome sequencing for broad-spectrum identification of bacterial and archaeal isolates by mass spectrometry.</title>
        <authorList>
            <person name="Sekiguchi Y."/>
            <person name="Tourlousse D.M."/>
        </authorList>
    </citation>
    <scope>NUCLEOTIDE SEQUENCE</scope>
    <source>
        <strain evidence="4">14</strain>
    </source>
</reference>
<dbReference type="PANTHER" id="PTHR30486:SF6">
    <property type="entry name" value="TYPE IV PILUS RETRACTATION ATPASE PILT"/>
    <property type="match status" value="1"/>
</dbReference>
<dbReference type="CDD" id="cd01130">
    <property type="entry name" value="VirB11-like_ATPase"/>
    <property type="match status" value="1"/>
</dbReference>
<dbReference type="Gene3D" id="3.30.450.90">
    <property type="match status" value="1"/>
</dbReference>
<proteinExistence type="inferred from homology"/>
<dbReference type="GO" id="GO:0016887">
    <property type="term" value="F:ATP hydrolysis activity"/>
    <property type="evidence" value="ECO:0007669"/>
    <property type="project" value="InterPro"/>
</dbReference>
<dbReference type="InterPro" id="IPR001482">
    <property type="entry name" value="T2SS/T4SS_dom"/>
</dbReference>
<dbReference type="PANTHER" id="PTHR30486">
    <property type="entry name" value="TWITCHING MOTILITY PROTEIN PILT"/>
    <property type="match status" value="1"/>
</dbReference>
<dbReference type="SUPFAM" id="SSF52540">
    <property type="entry name" value="P-loop containing nucleoside triphosphate hydrolases"/>
    <property type="match status" value="1"/>
</dbReference>
<name>A0A9W6CVU6_9MICO</name>
<evidence type="ECO:0000256" key="1">
    <source>
        <dbReference type="ARBA" id="ARBA00006611"/>
    </source>
</evidence>
<dbReference type="InterPro" id="IPR050921">
    <property type="entry name" value="T4SS_GSP_E_ATPase"/>
</dbReference>
<dbReference type="EMBL" id="BSDP01000001">
    <property type="protein sequence ID" value="GLI26182.1"/>
    <property type="molecule type" value="Genomic_DNA"/>
</dbReference>
<sequence>MPELPTVVGMAVPRSIPYIARPSWSSPDAPAPAPAPDASGALLVRPGTPGAANRAGTTGSTRRGEAVDAADAARAAQPAEPIDLGALGPLAPHAEGATDLFVNGERGLWVDRGRGAEREPSWEADERMVRALAVALIARGGRHVDEATPAVDARIGGGIRVHAVLPPVATAGTLISVRVPRQGAPSLADLVRGGLCDERVAQRLRAAVAARENLLVTGAAGAGKTTLLGALLAEAPAAERIVLIEDVAELRVRHPHVVALQARQANLEGAGGLGLDALLREALRMRPDRIVVGECRGAELRELLSALNTGHDGGAGTLHANALDEVPARLEALGAAAGMTPDAVARQAASAFDLVVHVERDGTGRRISGTGRLRLDGGRLVVLPSEAEAGA</sequence>
<protein>
    <recommendedName>
        <fullName evidence="3">Bacterial type II secretion system protein E domain-containing protein</fullName>
    </recommendedName>
</protein>
<evidence type="ECO:0000313" key="4">
    <source>
        <dbReference type="EMBL" id="GLI26182.1"/>
    </source>
</evidence>
<dbReference type="NCBIfam" id="TIGR03819">
    <property type="entry name" value="heli_sec_ATPase"/>
    <property type="match status" value="1"/>
</dbReference>
<feature type="domain" description="Bacterial type II secretion system protein E" evidence="3">
    <location>
        <begin position="132"/>
        <end position="343"/>
    </location>
</feature>
<evidence type="ECO:0000313" key="5">
    <source>
        <dbReference type="Proteomes" id="UP001144396"/>
    </source>
</evidence>
<dbReference type="InterPro" id="IPR027417">
    <property type="entry name" value="P-loop_NTPase"/>
</dbReference>
<evidence type="ECO:0000256" key="2">
    <source>
        <dbReference type="SAM" id="MobiDB-lite"/>
    </source>
</evidence>
<evidence type="ECO:0000259" key="3">
    <source>
        <dbReference type="Pfam" id="PF00437"/>
    </source>
</evidence>
<gene>
    <name evidence="4" type="ORF">ARHIZOSPH14_04240</name>
</gene>
<organism evidence="4 5">
    <name type="scientific">Agromyces rhizosphaerae</name>
    <dbReference type="NCBI Taxonomy" id="88374"/>
    <lineage>
        <taxon>Bacteria</taxon>
        <taxon>Bacillati</taxon>
        <taxon>Actinomycetota</taxon>
        <taxon>Actinomycetes</taxon>
        <taxon>Micrococcales</taxon>
        <taxon>Microbacteriaceae</taxon>
        <taxon>Agromyces</taxon>
    </lineage>
</organism>
<comment type="caution">
    <text evidence="4">The sequence shown here is derived from an EMBL/GenBank/DDBJ whole genome shotgun (WGS) entry which is preliminary data.</text>
</comment>
<feature type="region of interest" description="Disordered" evidence="2">
    <location>
        <begin position="19"/>
        <end position="64"/>
    </location>
</feature>
<dbReference type="Gene3D" id="3.40.50.300">
    <property type="entry name" value="P-loop containing nucleotide triphosphate hydrolases"/>
    <property type="match status" value="1"/>
</dbReference>
<keyword evidence="5" id="KW-1185">Reference proteome</keyword>
<dbReference type="Proteomes" id="UP001144396">
    <property type="component" value="Unassembled WGS sequence"/>
</dbReference>
<dbReference type="AlphaFoldDB" id="A0A9W6CVU6"/>